<evidence type="ECO:0000256" key="1">
    <source>
        <dbReference type="SAM" id="MobiDB-lite"/>
    </source>
</evidence>
<organism evidence="2 3">
    <name type="scientific">Nocardioides dokdonensis FR1436</name>
    <dbReference type="NCBI Taxonomy" id="1300347"/>
    <lineage>
        <taxon>Bacteria</taxon>
        <taxon>Bacillati</taxon>
        <taxon>Actinomycetota</taxon>
        <taxon>Actinomycetes</taxon>
        <taxon>Propionibacteriales</taxon>
        <taxon>Nocardioidaceae</taxon>
        <taxon>Nocardioides</taxon>
    </lineage>
</organism>
<feature type="compositionally biased region" description="Basic and acidic residues" evidence="1">
    <location>
        <begin position="125"/>
        <end position="139"/>
    </location>
</feature>
<accession>A0A1A9GQ05</accession>
<dbReference type="STRING" id="1300347.I601_4031"/>
<proteinExistence type="predicted"/>
<dbReference type="AlphaFoldDB" id="A0A1A9GQ05"/>
<evidence type="ECO:0000313" key="2">
    <source>
        <dbReference type="EMBL" id="ANH40427.1"/>
    </source>
</evidence>
<dbReference type="RefSeq" id="WP_157520356.1">
    <property type="nucleotide sequence ID" value="NZ_CP015079.1"/>
</dbReference>
<dbReference type="PATRIC" id="fig|1300347.3.peg.4037"/>
<evidence type="ECO:0000313" key="3">
    <source>
        <dbReference type="Proteomes" id="UP000077868"/>
    </source>
</evidence>
<keyword evidence="3" id="KW-1185">Reference proteome</keyword>
<protein>
    <submittedName>
        <fullName evidence="2">Uncharacterized protein</fullName>
    </submittedName>
</protein>
<dbReference type="EMBL" id="CP015079">
    <property type="protein sequence ID" value="ANH40427.1"/>
    <property type="molecule type" value="Genomic_DNA"/>
</dbReference>
<feature type="region of interest" description="Disordered" evidence="1">
    <location>
        <begin position="104"/>
        <end position="139"/>
    </location>
</feature>
<dbReference type="OrthoDB" id="3373298at2"/>
<dbReference type="Proteomes" id="UP000077868">
    <property type="component" value="Chromosome"/>
</dbReference>
<reference evidence="2 3" key="1">
    <citation type="submission" date="2016-03" db="EMBL/GenBank/DDBJ databases">
        <title>Complete genome sequence of a soil Actinobacterium, Nocardioides dokdonensis FR1436.</title>
        <authorList>
            <person name="Kwon S.-K."/>
            <person name="Kim K."/>
            <person name="Kim J.F."/>
        </authorList>
    </citation>
    <scope>NUCLEOTIDE SEQUENCE [LARGE SCALE GENOMIC DNA]</scope>
    <source>
        <strain evidence="2 3">FR1436</strain>
    </source>
</reference>
<dbReference type="KEGG" id="ndk:I601_4031"/>
<feature type="compositionally biased region" description="Basic and acidic residues" evidence="1">
    <location>
        <begin position="104"/>
        <end position="116"/>
    </location>
</feature>
<gene>
    <name evidence="2" type="ORF">I601_4031</name>
</gene>
<sequence length="372" mass="39792">MGLRSLVARAATSRPRVLVVEMPGGARVRMAVEAELDARGWQMGGSVASADVLLLAGAVPDPLTDAVELLWSQLPGPRARACVRRPPDVASTVDAVLADLRDDPRQRAEAQQRGHDAASGWIEPDTDHGDMDHGDMDHGDMDHGDMDHGDMDHGDMDHGDMDHGDMDHGDMDHGDMDHGDMDHGDMEMAPGGIALAEGDEDRDGLEMDVLAHPLGPLLDRWPGGLALSTRLHGDVVAQVEVLRRPDLVDGVGSDAAVWDAVATVLALVGDETWARRSRAVRDALLDGASSVDQRRVRAHLGRLSRAHVLPSSASDVLGRLLDGRIDTTAHRLDDRALASLLEGHDLGDVRLLVAAHAPLIHLAPLSEEAGRD</sequence>
<name>A0A1A9GQ05_9ACTN</name>